<keyword evidence="1" id="KW-0472">Membrane</keyword>
<feature type="transmembrane region" description="Helical" evidence="1">
    <location>
        <begin position="54"/>
        <end position="81"/>
    </location>
</feature>
<evidence type="ECO:0000256" key="1">
    <source>
        <dbReference type="SAM" id="Phobius"/>
    </source>
</evidence>
<dbReference type="InterPro" id="IPR024316">
    <property type="entry name" value="APQ12"/>
</dbReference>
<dbReference type="Pfam" id="PF12716">
    <property type="entry name" value="Apq12"/>
    <property type="match status" value="1"/>
</dbReference>
<evidence type="ECO:0000313" key="2">
    <source>
        <dbReference type="EMBL" id="PYH92191.1"/>
    </source>
</evidence>
<dbReference type="OrthoDB" id="3559694at2759"/>
<reference evidence="2 3" key="1">
    <citation type="submission" date="2018-02" db="EMBL/GenBank/DDBJ databases">
        <title>The genomes of Aspergillus section Nigri reveals drivers in fungal speciation.</title>
        <authorList>
            <consortium name="DOE Joint Genome Institute"/>
            <person name="Vesth T.C."/>
            <person name="Nybo J."/>
            <person name="Theobald S."/>
            <person name="Brandl J."/>
            <person name="Frisvad J.C."/>
            <person name="Nielsen K.F."/>
            <person name="Lyhne E.K."/>
            <person name="Kogle M.E."/>
            <person name="Kuo A."/>
            <person name="Riley R."/>
            <person name="Clum A."/>
            <person name="Nolan M."/>
            <person name="Lipzen A."/>
            <person name="Salamov A."/>
            <person name="Henrissat B."/>
            <person name="Wiebenga A."/>
            <person name="De vries R.P."/>
            <person name="Grigoriev I.V."/>
            <person name="Mortensen U.H."/>
            <person name="Andersen M.R."/>
            <person name="Baker S.E."/>
        </authorList>
    </citation>
    <scope>NUCLEOTIDE SEQUENCE [LARGE SCALE GENOMIC DNA]</scope>
    <source>
        <strain evidence="2 3">CBS 707.79</strain>
    </source>
</reference>
<feature type="transmembrane region" description="Helical" evidence="1">
    <location>
        <begin position="93"/>
        <end position="117"/>
    </location>
</feature>
<keyword evidence="1" id="KW-1133">Transmembrane helix</keyword>
<keyword evidence="3" id="KW-1185">Reference proteome</keyword>
<protein>
    <recommendedName>
        <fullName evidence="4">Nuclear pore assembly and biogenesis-domain-containing protein</fullName>
    </recommendedName>
</protein>
<dbReference type="EMBL" id="KZ825923">
    <property type="protein sequence ID" value="PYH92191.1"/>
    <property type="molecule type" value="Genomic_DNA"/>
</dbReference>
<dbReference type="VEuPathDB" id="FungiDB:BO71DRAFT_400763"/>
<gene>
    <name evidence="2" type="ORF">BO71DRAFT_400763</name>
</gene>
<sequence>MDFLPEPLITLIQQHPTIQHLTETPLASHLAALHSAYLTPCIAHLRSTYLDPYLIHPLATLLASSMPNLLSVLILALVLFVSLKILDYTRRLVMFWVNLTLRLIWWAVVLAGVYYVYNAGFEKTGRDLGWVYGVVKGFVDGFADGVEGGRSTATTMGWDGYVTGVRDQQQQQQQQRLGRY</sequence>
<name>A0A319D4X6_9EURO</name>
<proteinExistence type="predicted"/>
<evidence type="ECO:0000313" key="3">
    <source>
        <dbReference type="Proteomes" id="UP000247810"/>
    </source>
</evidence>
<accession>A0A319D4X6</accession>
<dbReference type="AlphaFoldDB" id="A0A319D4X6"/>
<keyword evidence="1" id="KW-0812">Transmembrane</keyword>
<evidence type="ECO:0008006" key="4">
    <source>
        <dbReference type="Google" id="ProtNLM"/>
    </source>
</evidence>
<dbReference type="Proteomes" id="UP000247810">
    <property type="component" value="Unassembled WGS sequence"/>
</dbReference>
<organism evidence="2 3">
    <name type="scientific">Aspergillus ellipticus CBS 707.79</name>
    <dbReference type="NCBI Taxonomy" id="1448320"/>
    <lineage>
        <taxon>Eukaryota</taxon>
        <taxon>Fungi</taxon>
        <taxon>Dikarya</taxon>
        <taxon>Ascomycota</taxon>
        <taxon>Pezizomycotina</taxon>
        <taxon>Eurotiomycetes</taxon>
        <taxon>Eurotiomycetidae</taxon>
        <taxon>Eurotiales</taxon>
        <taxon>Aspergillaceae</taxon>
        <taxon>Aspergillus</taxon>
        <taxon>Aspergillus subgen. Circumdati</taxon>
    </lineage>
</organism>